<accession>A0A927RI69</accession>
<evidence type="ECO:0000259" key="2">
    <source>
        <dbReference type="Pfam" id="PF01636"/>
    </source>
</evidence>
<keyword evidence="3" id="KW-0418">Kinase</keyword>
<dbReference type="EMBL" id="JADBEM010000001">
    <property type="protein sequence ID" value="MBE1612975.1"/>
    <property type="molecule type" value="Genomic_DNA"/>
</dbReference>
<dbReference type="AlphaFoldDB" id="A0A927RI69"/>
<dbReference type="SUPFAM" id="SSF56112">
    <property type="entry name" value="Protein kinase-like (PK-like)"/>
    <property type="match status" value="1"/>
</dbReference>
<comment type="similarity">
    <text evidence="1">Belongs to the pseudomonas-type ThrB family.</text>
</comment>
<evidence type="ECO:0000313" key="3">
    <source>
        <dbReference type="EMBL" id="MBE1612975.1"/>
    </source>
</evidence>
<name>A0A927RI69_9ACTN</name>
<dbReference type="InterPro" id="IPR002575">
    <property type="entry name" value="Aminoglycoside_PTrfase"/>
</dbReference>
<gene>
    <name evidence="3" type="ORF">HEB94_009823</name>
</gene>
<evidence type="ECO:0000313" key="4">
    <source>
        <dbReference type="Proteomes" id="UP000638648"/>
    </source>
</evidence>
<dbReference type="Gene3D" id="3.90.1200.10">
    <property type="match status" value="1"/>
</dbReference>
<dbReference type="Gene3D" id="3.30.200.20">
    <property type="entry name" value="Phosphorylase Kinase, domain 1"/>
    <property type="match status" value="1"/>
</dbReference>
<comment type="caution">
    <text evidence="3">The sequence shown here is derived from an EMBL/GenBank/DDBJ whole genome shotgun (WGS) entry which is preliminary data.</text>
</comment>
<dbReference type="InterPro" id="IPR011009">
    <property type="entry name" value="Kinase-like_dom_sf"/>
</dbReference>
<proteinExistence type="inferred from homology"/>
<dbReference type="GO" id="GO:0004413">
    <property type="term" value="F:homoserine kinase activity"/>
    <property type="evidence" value="ECO:0007669"/>
    <property type="project" value="TreeGrafter"/>
</dbReference>
<dbReference type="PANTHER" id="PTHR21064:SF6">
    <property type="entry name" value="AMINOGLYCOSIDE PHOSPHOTRANSFERASE DOMAIN-CONTAINING PROTEIN"/>
    <property type="match status" value="1"/>
</dbReference>
<dbReference type="Pfam" id="PF01636">
    <property type="entry name" value="APH"/>
    <property type="match status" value="1"/>
</dbReference>
<keyword evidence="4" id="KW-1185">Reference proteome</keyword>
<keyword evidence="3" id="KW-0808">Transferase</keyword>
<evidence type="ECO:0000256" key="1">
    <source>
        <dbReference type="ARBA" id="ARBA00038240"/>
    </source>
</evidence>
<dbReference type="GO" id="GO:0009088">
    <property type="term" value="P:threonine biosynthetic process"/>
    <property type="evidence" value="ECO:0007669"/>
    <property type="project" value="TreeGrafter"/>
</dbReference>
<sequence>MTDSAPAESADPLEALARTVLAAYDLPPIKGLRALRLENNATFEVLTDGPSAGRFVLRIHRPGYRTVAHTRSELRFLQTVHEYLAGSDVEVPQPVPARDGRLVVESKLPASEASPGGLRHCDLLTWVAGDALVPGNGLGPNAVHSLGRALALLHNAAEQFEPPADFELPRWDADAMFTTLASPYRPMLSLDELLSPTDRGLFDEIADRTRAAFAALDAESGSSFGVIHCDYILGNCHLRNSGGAWRVGVIDFDDCGWSYFPYDLCPLLGNLAGYPGAIADNPAYPALRSAYLDGYRTARPLPAAWETHLPVLMAARNANHCLLTARLDLSPTPREDAAWRMDLARRCLELPSA</sequence>
<feature type="domain" description="Aminoglycoside phosphotransferase" evidence="2">
    <location>
        <begin position="39"/>
        <end position="300"/>
    </location>
</feature>
<organism evidence="3 4">
    <name type="scientific">Actinopolymorpha pittospori</name>
    <dbReference type="NCBI Taxonomy" id="648752"/>
    <lineage>
        <taxon>Bacteria</taxon>
        <taxon>Bacillati</taxon>
        <taxon>Actinomycetota</taxon>
        <taxon>Actinomycetes</taxon>
        <taxon>Propionibacteriales</taxon>
        <taxon>Actinopolymorphaceae</taxon>
        <taxon>Actinopolymorpha</taxon>
    </lineage>
</organism>
<dbReference type="Proteomes" id="UP000638648">
    <property type="component" value="Unassembled WGS sequence"/>
</dbReference>
<reference evidence="3" key="1">
    <citation type="submission" date="2020-10" db="EMBL/GenBank/DDBJ databases">
        <title>Sequencing the genomes of 1000 actinobacteria strains.</title>
        <authorList>
            <person name="Klenk H.-P."/>
        </authorList>
    </citation>
    <scope>NUCLEOTIDE SEQUENCE</scope>
    <source>
        <strain evidence="3">DSM 45354</strain>
    </source>
</reference>
<protein>
    <submittedName>
        <fullName evidence="3">Ser/Thr protein kinase RdoA (MazF antagonist)</fullName>
    </submittedName>
</protein>
<dbReference type="InterPro" id="IPR050249">
    <property type="entry name" value="Pseudomonas-type_ThrB"/>
</dbReference>
<dbReference type="RefSeq" id="WP_192755924.1">
    <property type="nucleotide sequence ID" value="NZ_BAABJL010000239.1"/>
</dbReference>
<dbReference type="PANTHER" id="PTHR21064">
    <property type="entry name" value="AMINOGLYCOSIDE PHOSPHOTRANSFERASE DOMAIN-CONTAINING PROTEIN-RELATED"/>
    <property type="match status" value="1"/>
</dbReference>